<organism evidence="3 4">
    <name type="scientific">Nocardioides aurantiacus</name>
    <dbReference type="NCBI Taxonomy" id="86796"/>
    <lineage>
        <taxon>Bacteria</taxon>
        <taxon>Bacillati</taxon>
        <taxon>Actinomycetota</taxon>
        <taxon>Actinomycetes</taxon>
        <taxon>Propionibacteriales</taxon>
        <taxon>Nocardioidaceae</taxon>
        <taxon>Nocardioides</taxon>
    </lineage>
</organism>
<keyword evidence="2" id="KW-0732">Signal</keyword>
<evidence type="ECO:0000256" key="1">
    <source>
        <dbReference type="SAM" id="MobiDB-lite"/>
    </source>
</evidence>
<evidence type="ECO:0000256" key="2">
    <source>
        <dbReference type="SAM" id="SignalP"/>
    </source>
</evidence>
<feature type="signal peptide" evidence="2">
    <location>
        <begin position="1"/>
        <end position="21"/>
    </location>
</feature>
<sequence length="177" mass="18305">MGVRATALTLAALFLVAGCGADEPPAAVESVPPPAPADLCALVPEGVSRGLQSSASSEDGGDPRAVCSLRSTSDPSVRAVVTWLQLEEENPADVVLRSQCAAIDRSRLDEPKGFAVEGAIQTCAGTREARGEDVASVAVRRGREVLTARVETRGGTAALQRSQQLLEGVLAEIDTGR</sequence>
<feature type="region of interest" description="Disordered" evidence="1">
    <location>
        <begin position="50"/>
        <end position="69"/>
    </location>
</feature>
<dbReference type="PROSITE" id="PS51257">
    <property type="entry name" value="PROKAR_LIPOPROTEIN"/>
    <property type="match status" value="1"/>
</dbReference>
<evidence type="ECO:0008006" key="5">
    <source>
        <dbReference type="Google" id="ProtNLM"/>
    </source>
</evidence>
<feature type="chain" id="PRO_5017935399" description="DUF3558 domain-containing protein" evidence="2">
    <location>
        <begin position="22"/>
        <end position="177"/>
    </location>
</feature>
<accession>A0A3N2CTV3</accession>
<dbReference type="OrthoDB" id="9827667at2"/>
<dbReference type="AlphaFoldDB" id="A0A3N2CTV3"/>
<evidence type="ECO:0000313" key="3">
    <source>
        <dbReference type="EMBL" id="ROR90634.1"/>
    </source>
</evidence>
<name>A0A3N2CTV3_9ACTN</name>
<dbReference type="RefSeq" id="WP_123389752.1">
    <property type="nucleotide sequence ID" value="NZ_RKHO01000001.1"/>
</dbReference>
<dbReference type="EMBL" id="RKHO01000001">
    <property type="protein sequence ID" value="ROR90634.1"/>
    <property type="molecule type" value="Genomic_DNA"/>
</dbReference>
<keyword evidence="4" id="KW-1185">Reference proteome</keyword>
<evidence type="ECO:0000313" key="4">
    <source>
        <dbReference type="Proteomes" id="UP000281738"/>
    </source>
</evidence>
<comment type="caution">
    <text evidence="3">The sequence shown here is derived from an EMBL/GenBank/DDBJ whole genome shotgun (WGS) entry which is preliminary data.</text>
</comment>
<proteinExistence type="predicted"/>
<reference evidence="3 4" key="1">
    <citation type="submission" date="2018-11" db="EMBL/GenBank/DDBJ databases">
        <title>Sequencing the genomes of 1000 actinobacteria strains.</title>
        <authorList>
            <person name="Klenk H.-P."/>
        </authorList>
    </citation>
    <scope>NUCLEOTIDE SEQUENCE [LARGE SCALE GENOMIC DNA]</scope>
    <source>
        <strain evidence="3 4">DSM 12652</strain>
    </source>
</reference>
<protein>
    <recommendedName>
        <fullName evidence="5">DUF3558 domain-containing protein</fullName>
    </recommendedName>
</protein>
<dbReference type="Proteomes" id="UP000281738">
    <property type="component" value="Unassembled WGS sequence"/>
</dbReference>
<gene>
    <name evidence="3" type="ORF">EDD33_1481</name>
</gene>